<dbReference type="Pfam" id="PF00984">
    <property type="entry name" value="UDPG_MGDP_dh"/>
    <property type="match status" value="1"/>
</dbReference>
<feature type="non-terminal residue" evidence="4">
    <location>
        <position position="254"/>
    </location>
</feature>
<dbReference type="PANTHER" id="PTHR43750">
    <property type="entry name" value="UDP-GLUCOSE 6-DEHYDROGENASE TUAD"/>
    <property type="match status" value="1"/>
</dbReference>
<dbReference type="Gene3D" id="1.10.1040.10">
    <property type="entry name" value="N-(1-d-carboxylethyl)-l-norvaline Dehydrogenase, domain 2"/>
    <property type="match status" value="1"/>
</dbReference>
<protein>
    <recommendedName>
        <fullName evidence="5">UDP-glucose 6-dehydrogenase</fullName>
    </recommendedName>
</protein>
<name>A0A383A5C3_9ZZZZ</name>
<dbReference type="NCBIfam" id="TIGR03026">
    <property type="entry name" value="NDP-sugDHase"/>
    <property type="match status" value="1"/>
</dbReference>
<dbReference type="EMBL" id="UINC01188806">
    <property type="protein sequence ID" value="SVE02198.1"/>
    <property type="molecule type" value="Genomic_DNA"/>
</dbReference>
<dbReference type="PIRSF" id="PIRSF500136">
    <property type="entry name" value="UDP_ManNAc_DH"/>
    <property type="match status" value="1"/>
</dbReference>
<dbReference type="GO" id="GO:0016616">
    <property type="term" value="F:oxidoreductase activity, acting on the CH-OH group of donors, NAD or NADP as acceptor"/>
    <property type="evidence" value="ECO:0007669"/>
    <property type="project" value="InterPro"/>
</dbReference>
<dbReference type="GO" id="GO:0051287">
    <property type="term" value="F:NAD binding"/>
    <property type="evidence" value="ECO:0007669"/>
    <property type="project" value="InterPro"/>
</dbReference>
<comment type="similarity">
    <text evidence="1">Belongs to the UDP-glucose/GDP-mannose dehydrogenase family.</text>
</comment>
<feature type="non-terminal residue" evidence="4">
    <location>
        <position position="1"/>
    </location>
</feature>
<dbReference type="Pfam" id="PF03721">
    <property type="entry name" value="UDPG_MGDP_dh_N"/>
    <property type="match status" value="1"/>
</dbReference>
<feature type="domain" description="UDP-glucose/GDP-mannose dehydrogenase N-terminal" evidence="3">
    <location>
        <begin position="1"/>
        <end position="176"/>
    </location>
</feature>
<dbReference type="InterPro" id="IPR017476">
    <property type="entry name" value="UDP-Glc/GDP-Man"/>
</dbReference>
<dbReference type="Gene3D" id="3.40.50.720">
    <property type="entry name" value="NAD(P)-binding Rossmann-like Domain"/>
    <property type="match status" value="1"/>
</dbReference>
<evidence type="ECO:0000313" key="4">
    <source>
        <dbReference type="EMBL" id="SVE02198.1"/>
    </source>
</evidence>
<dbReference type="AlphaFoldDB" id="A0A383A5C3"/>
<dbReference type="InterPro" id="IPR013328">
    <property type="entry name" value="6PGD_dom2"/>
</dbReference>
<sequence>GYPLATCYTAKGFQVTGVDLNPKTVETINRGLSPVEEPGVRDLLENADYLFEAIQDTKAAVLRSDVSVVIVPTPSRADGTFSTEFVLEACDSIGAGIAEKGSYHLVVVASTVMPGSTQGEIRSRLESVSGQTCGINFGLCYAPSFVALGSVVRDFLNPDYVLIGESDVKSGDLLEDLYKRVCQNDPPVARMNFVNAELTKLATNTFVSTKITFGNMLAQFCESLPGANVDIVTSALGQDSRIGSRYLKGGLGYG</sequence>
<evidence type="ECO:0008006" key="5">
    <source>
        <dbReference type="Google" id="ProtNLM"/>
    </source>
</evidence>
<dbReference type="SUPFAM" id="SSF51735">
    <property type="entry name" value="NAD(P)-binding Rossmann-fold domains"/>
    <property type="match status" value="1"/>
</dbReference>
<accession>A0A383A5C3</accession>
<feature type="domain" description="UDP-glucose/GDP-mannose dehydrogenase dimerisation" evidence="2">
    <location>
        <begin position="195"/>
        <end position="254"/>
    </location>
</feature>
<dbReference type="InterPro" id="IPR036291">
    <property type="entry name" value="NAD(P)-bd_dom_sf"/>
</dbReference>
<dbReference type="GO" id="GO:0016628">
    <property type="term" value="F:oxidoreductase activity, acting on the CH-CH group of donors, NAD or NADP as acceptor"/>
    <property type="evidence" value="ECO:0007669"/>
    <property type="project" value="InterPro"/>
</dbReference>
<dbReference type="InterPro" id="IPR028359">
    <property type="entry name" value="UDP_ManNAc/GlcNAc_DH"/>
</dbReference>
<dbReference type="InterPro" id="IPR008927">
    <property type="entry name" value="6-PGluconate_DH-like_C_sf"/>
</dbReference>
<evidence type="ECO:0000259" key="2">
    <source>
        <dbReference type="Pfam" id="PF00984"/>
    </source>
</evidence>
<dbReference type="SUPFAM" id="SSF48179">
    <property type="entry name" value="6-phosphogluconate dehydrogenase C-terminal domain-like"/>
    <property type="match status" value="1"/>
</dbReference>
<evidence type="ECO:0000259" key="3">
    <source>
        <dbReference type="Pfam" id="PF03721"/>
    </source>
</evidence>
<dbReference type="PANTHER" id="PTHR43750:SF3">
    <property type="entry name" value="UDP-GLUCOSE 6-DEHYDROGENASE TUAD"/>
    <property type="match status" value="1"/>
</dbReference>
<reference evidence="4" key="1">
    <citation type="submission" date="2018-05" db="EMBL/GenBank/DDBJ databases">
        <authorList>
            <person name="Lanie J.A."/>
            <person name="Ng W.-L."/>
            <person name="Kazmierczak K.M."/>
            <person name="Andrzejewski T.M."/>
            <person name="Davidsen T.M."/>
            <person name="Wayne K.J."/>
            <person name="Tettelin H."/>
            <person name="Glass J.I."/>
            <person name="Rusch D."/>
            <person name="Podicherti R."/>
            <person name="Tsui H.-C.T."/>
            <person name="Winkler M.E."/>
        </authorList>
    </citation>
    <scope>NUCLEOTIDE SEQUENCE</scope>
</reference>
<gene>
    <name evidence="4" type="ORF">METZ01_LOCUS455052</name>
</gene>
<dbReference type="InterPro" id="IPR014026">
    <property type="entry name" value="UDP-Glc/GDP-Man_DH_dimer"/>
</dbReference>
<proteinExistence type="inferred from homology"/>
<organism evidence="4">
    <name type="scientific">marine metagenome</name>
    <dbReference type="NCBI Taxonomy" id="408172"/>
    <lineage>
        <taxon>unclassified sequences</taxon>
        <taxon>metagenomes</taxon>
        <taxon>ecological metagenomes</taxon>
    </lineage>
</organism>
<dbReference type="PIRSF" id="PIRSF000124">
    <property type="entry name" value="UDPglc_GDPman_dh"/>
    <property type="match status" value="1"/>
</dbReference>
<dbReference type="GO" id="GO:0000271">
    <property type="term" value="P:polysaccharide biosynthetic process"/>
    <property type="evidence" value="ECO:0007669"/>
    <property type="project" value="InterPro"/>
</dbReference>
<evidence type="ECO:0000256" key="1">
    <source>
        <dbReference type="ARBA" id="ARBA00006601"/>
    </source>
</evidence>
<dbReference type="InterPro" id="IPR001732">
    <property type="entry name" value="UDP-Glc/GDP-Man_DH_N"/>
</dbReference>